<dbReference type="AlphaFoldDB" id="A0AAD6XNC1"/>
<organism evidence="2 3">
    <name type="scientific">Mycena belliarum</name>
    <dbReference type="NCBI Taxonomy" id="1033014"/>
    <lineage>
        <taxon>Eukaryota</taxon>
        <taxon>Fungi</taxon>
        <taxon>Dikarya</taxon>
        <taxon>Basidiomycota</taxon>
        <taxon>Agaricomycotina</taxon>
        <taxon>Agaricomycetes</taxon>
        <taxon>Agaricomycetidae</taxon>
        <taxon>Agaricales</taxon>
        <taxon>Marasmiineae</taxon>
        <taxon>Mycenaceae</taxon>
        <taxon>Mycena</taxon>
    </lineage>
</organism>
<reference evidence="2" key="1">
    <citation type="submission" date="2023-03" db="EMBL/GenBank/DDBJ databases">
        <title>Massive genome expansion in bonnet fungi (Mycena s.s.) driven by repeated elements and novel gene families across ecological guilds.</title>
        <authorList>
            <consortium name="Lawrence Berkeley National Laboratory"/>
            <person name="Harder C.B."/>
            <person name="Miyauchi S."/>
            <person name="Viragh M."/>
            <person name="Kuo A."/>
            <person name="Thoen E."/>
            <person name="Andreopoulos B."/>
            <person name="Lu D."/>
            <person name="Skrede I."/>
            <person name="Drula E."/>
            <person name="Henrissat B."/>
            <person name="Morin E."/>
            <person name="Kohler A."/>
            <person name="Barry K."/>
            <person name="LaButti K."/>
            <person name="Morin E."/>
            <person name="Salamov A."/>
            <person name="Lipzen A."/>
            <person name="Mereny Z."/>
            <person name="Hegedus B."/>
            <person name="Baldrian P."/>
            <person name="Stursova M."/>
            <person name="Weitz H."/>
            <person name="Taylor A."/>
            <person name="Grigoriev I.V."/>
            <person name="Nagy L.G."/>
            <person name="Martin F."/>
            <person name="Kauserud H."/>
        </authorList>
    </citation>
    <scope>NUCLEOTIDE SEQUENCE</scope>
    <source>
        <strain evidence="2">CBHHK173m</strain>
    </source>
</reference>
<feature type="compositionally biased region" description="Polar residues" evidence="1">
    <location>
        <begin position="182"/>
        <end position="217"/>
    </location>
</feature>
<evidence type="ECO:0000313" key="2">
    <source>
        <dbReference type="EMBL" id="KAJ7086477.1"/>
    </source>
</evidence>
<feature type="region of interest" description="Disordered" evidence="1">
    <location>
        <begin position="1"/>
        <end position="38"/>
    </location>
</feature>
<feature type="region of interest" description="Disordered" evidence="1">
    <location>
        <begin position="160"/>
        <end position="329"/>
    </location>
</feature>
<protein>
    <submittedName>
        <fullName evidence="2">Uncharacterized protein</fullName>
    </submittedName>
</protein>
<sequence length="329" mass="35470">MSLKERIAALQEREARDKEHASSPSAPPIVPAAHGPAPAALRAKIAQFESKGAVPAPRGSFGMGAPPDVQPKRRAELYGNRMQPARIPSAALARPTSPFAAEEDDPPFPFHRPSNQQSSKERATSPQPGAAATSDKKPLAVPRATAFSAALDIARKAEADVAHTRQETEHRERRRSGLWLTPQHTAGGSLVPQYTGSLTPQYTGSPHLLPQNTGGSMSSVLSPPLSPLLSPVGTVRQRSPTLSGPLSPVLRIDMEEQDGDKTFVAEPQAQDERPQEAEEERVEEILLVPVPLSGQIDSMEAKEEEVMPTRDDIRDRRSVHPHSTCSPSP</sequence>
<accession>A0AAD6XNC1</accession>
<keyword evidence="3" id="KW-1185">Reference proteome</keyword>
<name>A0AAD6XNC1_9AGAR</name>
<feature type="compositionally biased region" description="Low complexity" evidence="1">
    <location>
        <begin position="218"/>
        <end position="232"/>
    </location>
</feature>
<feature type="compositionally biased region" description="Basic and acidic residues" evidence="1">
    <location>
        <begin position="160"/>
        <end position="171"/>
    </location>
</feature>
<feature type="region of interest" description="Disordered" evidence="1">
    <location>
        <begin position="50"/>
        <end position="143"/>
    </location>
</feature>
<dbReference type="EMBL" id="JARJCN010000031">
    <property type="protein sequence ID" value="KAJ7086477.1"/>
    <property type="molecule type" value="Genomic_DNA"/>
</dbReference>
<gene>
    <name evidence="2" type="ORF">B0H15DRAFT_351276</name>
</gene>
<feature type="compositionally biased region" description="Basic and acidic residues" evidence="1">
    <location>
        <begin position="299"/>
        <end position="318"/>
    </location>
</feature>
<proteinExistence type="predicted"/>
<feature type="compositionally biased region" description="Basic and acidic residues" evidence="1">
    <location>
        <begin position="1"/>
        <end position="21"/>
    </location>
</feature>
<comment type="caution">
    <text evidence="2">The sequence shown here is derived from an EMBL/GenBank/DDBJ whole genome shotgun (WGS) entry which is preliminary data.</text>
</comment>
<dbReference type="Proteomes" id="UP001222325">
    <property type="component" value="Unassembled WGS sequence"/>
</dbReference>
<evidence type="ECO:0000256" key="1">
    <source>
        <dbReference type="SAM" id="MobiDB-lite"/>
    </source>
</evidence>
<evidence type="ECO:0000313" key="3">
    <source>
        <dbReference type="Proteomes" id="UP001222325"/>
    </source>
</evidence>